<dbReference type="InterPro" id="IPR006357">
    <property type="entry name" value="HAD-SF_hydro_IIA"/>
</dbReference>
<dbReference type="AlphaFoldDB" id="A0A1I5U7B3"/>
<sequence>MQIQSFLSIAEQFKVVFLDSYGVLKNYNGLIHGVRHTIDFLRSRDIIIRVLTNDASRSQLQQAESFHRLGLHDIQEHEIITSGMMAKQFLEQKITNGKIAYLGTENSAHYILQSGLEHIPLRDIDLRNLDDISALVFLDDEGFDWNTDITKTVNLLRHKNLPVIVANSDKFYPVSKNEVAVGTGGIAKLIENMLDRKFIHFGKPDSQMFIYAYDELNSTGNYNRSEILMVGDTLQADILGGNKFGVKTTLVLSGNTSREDAPLQIRSSGIIPDYICESILT</sequence>
<protein>
    <submittedName>
        <fullName evidence="1">HAD-superfamily class IIA hydrolase, TIGR01459</fullName>
    </submittedName>
</protein>
<dbReference type="Pfam" id="PF13242">
    <property type="entry name" value="Hydrolase_like"/>
    <property type="match status" value="1"/>
</dbReference>
<organism evidence="1 2">
    <name type="scientific">Parafilimonas terrae</name>
    <dbReference type="NCBI Taxonomy" id="1465490"/>
    <lineage>
        <taxon>Bacteria</taxon>
        <taxon>Pseudomonadati</taxon>
        <taxon>Bacteroidota</taxon>
        <taxon>Chitinophagia</taxon>
        <taxon>Chitinophagales</taxon>
        <taxon>Chitinophagaceae</taxon>
        <taxon>Parafilimonas</taxon>
    </lineage>
</organism>
<dbReference type="EMBL" id="FOXQ01000003">
    <property type="protein sequence ID" value="SFP91173.1"/>
    <property type="molecule type" value="Genomic_DNA"/>
</dbReference>
<proteinExistence type="predicted"/>
<reference evidence="1 2" key="1">
    <citation type="submission" date="2016-10" db="EMBL/GenBank/DDBJ databases">
        <authorList>
            <person name="de Groot N.N."/>
        </authorList>
    </citation>
    <scope>NUCLEOTIDE SEQUENCE [LARGE SCALE GENOMIC DNA]</scope>
    <source>
        <strain evidence="1 2">DSM 28286</strain>
    </source>
</reference>
<dbReference type="STRING" id="1465490.SAMN05444277_103115"/>
<dbReference type="Proteomes" id="UP000199031">
    <property type="component" value="Unassembled WGS sequence"/>
</dbReference>
<dbReference type="InterPro" id="IPR036412">
    <property type="entry name" value="HAD-like_sf"/>
</dbReference>
<evidence type="ECO:0000313" key="2">
    <source>
        <dbReference type="Proteomes" id="UP000199031"/>
    </source>
</evidence>
<dbReference type="Pfam" id="PF13344">
    <property type="entry name" value="Hydrolase_6"/>
    <property type="match status" value="1"/>
</dbReference>
<dbReference type="GO" id="GO:0016791">
    <property type="term" value="F:phosphatase activity"/>
    <property type="evidence" value="ECO:0007669"/>
    <property type="project" value="TreeGrafter"/>
</dbReference>
<dbReference type="PANTHER" id="PTHR19288:SF90">
    <property type="entry name" value="OS08G0542600 PROTEIN"/>
    <property type="match status" value="1"/>
</dbReference>
<dbReference type="OrthoDB" id="9810449at2"/>
<evidence type="ECO:0000313" key="1">
    <source>
        <dbReference type="EMBL" id="SFP91173.1"/>
    </source>
</evidence>
<accession>A0A1I5U7B3</accession>
<dbReference type="PANTHER" id="PTHR19288">
    <property type="entry name" value="4-NITROPHENYLPHOSPHATASE-RELATED"/>
    <property type="match status" value="1"/>
</dbReference>
<dbReference type="Gene3D" id="3.40.50.1000">
    <property type="entry name" value="HAD superfamily/HAD-like"/>
    <property type="match status" value="2"/>
</dbReference>
<dbReference type="NCBIfam" id="TIGR01460">
    <property type="entry name" value="HAD-SF-IIA"/>
    <property type="match status" value="1"/>
</dbReference>
<keyword evidence="2" id="KW-1185">Reference proteome</keyword>
<dbReference type="SUPFAM" id="SSF56784">
    <property type="entry name" value="HAD-like"/>
    <property type="match status" value="1"/>
</dbReference>
<dbReference type="InterPro" id="IPR023214">
    <property type="entry name" value="HAD_sf"/>
</dbReference>
<gene>
    <name evidence="1" type="ORF">SAMN05444277_103115</name>
</gene>
<dbReference type="GO" id="GO:0005737">
    <property type="term" value="C:cytoplasm"/>
    <property type="evidence" value="ECO:0007669"/>
    <property type="project" value="TreeGrafter"/>
</dbReference>
<keyword evidence="1" id="KW-0378">Hydrolase</keyword>
<dbReference type="RefSeq" id="WP_090656565.1">
    <property type="nucleotide sequence ID" value="NZ_FOXQ01000003.1"/>
</dbReference>
<name>A0A1I5U7B3_9BACT</name>